<dbReference type="AlphaFoldDB" id="R8BNA1"/>
<dbReference type="InterPro" id="IPR045010">
    <property type="entry name" value="MDR_fam"/>
</dbReference>
<dbReference type="SUPFAM" id="SSF50129">
    <property type="entry name" value="GroES-like"/>
    <property type="match status" value="1"/>
</dbReference>
<accession>R8BNA1</accession>
<dbReference type="PANTHER" id="PTHR43205">
    <property type="entry name" value="PROSTAGLANDIN REDUCTASE"/>
    <property type="match status" value="1"/>
</dbReference>
<evidence type="ECO:0000313" key="3">
    <source>
        <dbReference type="EMBL" id="EOO00821.1"/>
    </source>
</evidence>
<proteinExistence type="predicted"/>
<evidence type="ECO:0000313" key="4">
    <source>
        <dbReference type="Proteomes" id="UP000014074"/>
    </source>
</evidence>
<dbReference type="GeneID" id="19324215"/>
<name>R8BNA1_PHAM7</name>
<dbReference type="Pfam" id="PF16884">
    <property type="entry name" value="ADH_N_2"/>
    <property type="match status" value="1"/>
</dbReference>
<dbReference type="Proteomes" id="UP000014074">
    <property type="component" value="Unassembled WGS sequence"/>
</dbReference>
<keyword evidence="1" id="KW-0560">Oxidoreductase</keyword>
<evidence type="ECO:0000256" key="1">
    <source>
        <dbReference type="ARBA" id="ARBA00023002"/>
    </source>
</evidence>
<feature type="domain" description="Oxidoreductase N-terminal" evidence="2">
    <location>
        <begin position="9"/>
        <end position="115"/>
    </location>
</feature>
<dbReference type="EMBL" id="KB933061">
    <property type="protein sequence ID" value="EOO00821.1"/>
    <property type="molecule type" value="Genomic_DNA"/>
</dbReference>
<dbReference type="InterPro" id="IPR011032">
    <property type="entry name" value="GroES-like_sf"/>
</dbReference>
<dbReference type="OrthoDB" id="809632at2759"/>
<dbReference type="Gene3D" id="3.90.180.10">
    <property type="entry name" value="Medium-chain alcohol dehydrogenases, catalytic domain"/>
    <property type="match status" value="2"/>
</dbReference>
<gene>
    <name evidence="3" type="ORF">UCRPA7_3828</name>
</gene>
<dbReference type="RefSeq" id="XP_007914521.1">
    <property type="nucleotide sequence ID" value="XM_007916330.1"/>
</dbReference>
<dbReference type="PANTHER" id="PTHR43205:SF42">
    <property type="entry name" value="ALCOHOL DEHYDROGENASE, ZINC-CONTAINING (AFU_ORTHOLOGUE AFUA_7G04530)"/>
    <property type="match status" value="1"/>
</dbReference>
<evidence type="ECO:0000259" key="2">
    <source>
        <dbReference type="Pfam" id="PF16884"/>
    </source>
</evidence>
<keyword evidence="4" id="KW-1185">Reference proteome</keyword>
<reference evidence="4" key="1">
    <citation type="journal article" date="2013" name="Genome Announc.">
        <title>Draft genome sequence of the ascomycete Phaeoacremonium aleophilum strain UCR-PA7, a causal agent of the esca disease complex in grapevines.</title>
        <authorList>
            <person name="Blanco-Ulate B."/>
            <person name="Rolshausen P."/>
            <person name="Cantu D."/>
        </authorList>
    </citation>
    <scope>NUCLEOTIDE SEQUENCE [LARGE SCALE GENOMIC DNA]</scope>
    <source>
        <strain evidence="4">UCR-PA7</strain>
    </source>
</reference>
<organism evidence="3 4">
    <name type="scientific">Phaeoacremonium minimum (strain UCR-PA7)</name>
    <name type="common">Esca disease fungus</name>
    <name type="synonym">Togninia minima</name>
    <dbReference type="NCBI Taxonomy" id="1286976"/>
    <lineage>
        <taxon>Eukaryota</taxon>
        <taxon>Fungi</taxon>
        <taxon>Dikarya</taxon>
        <taxon>Ascomycota</taxon>
        <taxon>Pezizomycotina</taxon>
        <taxon>Sordariomycetes</taxon>
        <taxon>Sordariomycetidae</taxon>
        <taxon>Togniniales</taxon>
        <taxon>Togniniaceae</taxon>
        <taxon>Phaeoacremonium</taxon>
    </lineage>
</organism>
<dbReference type="KEGG" id="tmn:UCRPA7_3828"/>
<dbReference type="HOGENOM" id="CLU_026673_29_2_1"/>
<dbReference type="Gene3D" id="3.40.50.720">
    <property type="entry name" value="NAD(P)-binding Rossmann-like Domain"/>
    <property type="match status" value="1"/>
</dbReference>
<sequence length="233" mass="25921">MTAEKSLTIVLNERPTGRIVAGKTFREELVDAPKEADLKDGQVLFETYYLSMDPTMRGWLKDVRSYLPPVQIGEVMRGTGVGRIVASKNPMFKAGDLATGICGWRELTILGEKEIWPPQLAPGQQLLPELKVHDLAGVLSISQYNPSNVVESYQNFSKVTAMRIRMEGFIVLDYMREWPAASQQLGKWISEGKIKPKTTIIKGGLKKAEEALIGLYDGVNYGKLVVEVKEPPV</sequence>
<dbReference type="InterPro" id="IPR041694">
    <property type="entry name" value="ADH_N_2"/>
</dbReference>
<dbReference type="GO" id="GO:0016628">
    <property type="term" value="F:oxidoreductase activity, acting on the CH-CH group of donors, NAD or NADP as acceptor"/>
    <property type="evidence" value="ECO:0007669"/>
    <property type="project" value="InterPro"/>
</dbReference>
<dbReference type="eggNOG" id="KOG1196">
    <property type="taxonomic scope" value="Eukaryota"/>
</dbReference>
<protein>
    <submittedName>
        <fullName evidence="3">Putative nadp-dependent leukotriene b4 12-hydroxydehydrogenase protein</fullName>
    </submittedName>
</protein>